<name>A0A1U9UMU6_CUPNE</name>
<dbReference type="InterPro" id="IPR036388">
    <property type="entry name" value="WH-like_DNA-bd_sf"/>
</dbReference>
<evidence type="ECO:0000313" key="1">
    <source>
        <dbReference type="EMBL" id="AQV94116.1"/>
    </source>
</evidence>
<dbReference type="InterPro" id="IPR036390">
    <property type="entry name" value="WH_DNA-bd_sf"/>
</dbReference>
<evidence type="ECO:0000313" key="2">
    <source>
        <dbReference type="Proteomes" id="UP000189627"/>
    </source>
</evidence>
<sequence length="144" mass="15815">MEEIPFALVQCRWSVVKKDSQMQLQLLKPRLQVGGGLVIRHEAIELLRAIGQQSSIAGAARELGMEFRTAWGYIRDLNESLKKPVVVVVKTRGAGGRGSQLTPLGLALIMEFDKIDSACQVAARRALASIERQIARASDTFPTD</sequence>
<dbReference type="AlphaFoldDB" id="A0A1U9UMU6"/>
<dbReference type="SUPFAM" id="SSF46785">
    <property type="entry name" value="Winged helix' DNA-binding domain"/>
    <property type="match status" value="1"/>
</dbReference>
<dbReference type="InterPro" id="IPR051815">
    <property type="entry name" value="Molybdate_resp_trans_reg"/>
</dbReference>
<dbReference type="Proteomes" id="UP000189627">
    <property type="component" value="Chromosome 1"/>
</dbReference>
<proteinExistence type="predicted"/>
<dbReference type="KEGG" id="cuh:BJN34_09465"/>
<dbReference type="EMBL" id="CP017757">
    <property type="protein sequence ID" value="AQV94116.1"/>
    <property type="molecule type" value="Genomic_DNA"/>
</dbReference>
<dbReference type="PANTHER" id="PTHR30432:SF1">
    <property type="entry name" value="DNA-BINDING TRANSCRIPTIONAL DUAL REGULATOR MODE"/>
    <property type="match status" value="1"/>
</dbReference>
<organism evidence="1 2">
    <name type="scientific">Cupriavidus necator</name>
    <name type="common">Alcaligenes eutrophus</name>
    <name type="synonym">Ralstonia eutropha</name>
    <dbReference type="NCBI Taxonomy" id="106590"/>
    <lineage>
        <taxon>Bacteria</taxon>
        <taxon>Pseudomonadati</taxon>
        <taxon>Pseudomonadota</taxon>
        <taxon>Betaproteobacteria</taxon>
        <taxon>Burkholderiales</taxon>
        <taxon>Burkholderiaceae</taxon>
        <taxon>Cupriavidus</taxon>
    </lineage>
</organism>
<dbReference type="PANTHER" id="PTHR30432">
    <property type="entry name" value="TRANSCRIPTIONAL REGULATOR MODE"/>
    <property type="match status" value="1"/>
</dbReference>
<gene>
    <name evidence="1" type="ORF">BJN34_09465</name>
</gene>
<accession>A0A1U9UMU6</accession>
<reference evidence="2" key="1">
    <citation type="submission" date="2017-02" db="EMBL/GenBank/DDBJ databases">
        <title>Complete genome sequence of Cupriavidus necator strain NH9, a 3-chlorobenzoate degrader.</title>
        <authorList>
            <person name="Moriuchi R."/>
            <person name="Dohra H."/>
            <person name="Ogawa N."/>
        </authorList>
    </citation>
    <scope>NUCLEOTIDE SEQUENCE [LARGE SCALE GENOMIC DNA]</scope>
    <source>
        <strain evidence="2">NH9</strain>
    </source>
</reference>
<protein>
    <submittedName>
        <fullName evidence="1">Uncharacterized protein</fullName>
    </submittedName>
</protein>
<dbReference type="Gene3D" id="1.10.10.10">
    <property type="entry name" value="Winged helix-like DNA-binding domain superfamily/Winged helix DNA-binding domain"/>
    <property type="match status" value="1"/>
</dbReference>